<dbReference type="Gene3D" id="3.40.50.300">
    <property type="entry name" value="P-loop containing nucleotide triphosphate hydrolases"/>
    <property type="match status" value="2"/>
</dbReference>
<dbReference type="Pfam" id="PF13476">
    <property type="entry name" value="AAA_23"/>
    <property type="match status" value="1"/>
</dbReference>
<proteinExistence type="predicted"/>
<gene>
    <name evidence="2" type="ORF">Q8947_11935</name>
</gene>
<feature type="domain" description="Rad50/SbcC-type AAA" evidence="1">
    <location>
        <begin position="11"/>
        <end position="180"/>
    </location>
</feature>
<evidence type="ECO:0000259" key="1">
    <source>
        <dbReference type="Pfam" id="PF13476"/>
    </source>
</evidence>
<organism evidence="2 3">
    <name type="scientific">Yanghanlia caeni</name>
    <dbReference type="NCBI Taxonomy" id="3064283"/>
    <lineage>
        <taxon>Bacteria</taxon>
        <taxon>Pseudomonadati</taxon>
        <taxon>Pseudomonadota</taxon>
        <taxon>Betaproteobacteria</taxon>
        <taxon>Burkholderiales</taxon>
        <taxon>Alcaligenaceae</taxon>
        <taxon>Yanghanlia</taxon>
    </lineage>
</organism>
<keyword evidence="3" id="KW-1185">Reference proteome</keyword>
<dbReference type="RefSeq" id="WP_347287384.1">
    <property type="nucleotide sequence ID" value="NZ_JAUZQE010000032.1"/>
</dbReference>
<sequence length="834" mass="90103">MSRYFLASAAIEGFRGINNDGDPLVLKFKHDAVNSVHAPNGVGKSSIFEALHFALHGTVPRLENMQDAEQGGSYIVNKFHPAQQATVALVFKSDDGTPDVSITVTRTAAGERVVTSPSGHADPESFLADLCEDFVLVDYPRFASLMDCSALERGRSFATLVGMSRYSQLRQALDGAKNTRNINSDFGLSALDTEVTAENRALAAVEQRILAAHQEVTGAAGGQITDAAALKAQVTAGLAGIALFAPLLANTTVMDLDFDAAEKIVDQEEGGAARKTLDGLNTAAATLNGLAVSAAELSEIDALVAAAKARDEAMRKVGAASLHALLKGALAVVDSADWHDPKVCPVCEKAGEAPLRDQLNAKIALYDEADQLDAELKRQVQSAACVGKLRQLEEQVRLGVADADRIAPVLTLAARQSSISTADLERAKDALAALETKRAEVLTAVNDEIATLQASLPPSLVAVTRTLGQAKQFRDAMNEYERALPALAAKRARLAKLNRWKAFITNVAQRFATAESALANARIADIQATCQQLFGELVRGGPNVQPTLNRAQNTEQVDLKLADFFGLANQSARALLSESYRNAVAASIFMAAATRHQGVPRFMVLDDVTSSFDAGHQFSLMDTIRTKLRHGAPNGLPGGLQFIILSHDTSLEKYFDRLNGTTEWHHQKLQGMPPRGRLMIAAQQADRLKAQAEQYLNAGQIDIGEPFVRQYLEYKLGQIITRLEIPVPPDYATRGDRRTLSTYIDAITTAVDLYHAAGRCVLTPQQIAHLRNHHVPSIMANYVSHYETGAGNPFNAYALLGVLQSVDELANCFRVIDPATNQPGQYYRGLDRRR</sequence>
<dbReference type="PANTHER" id="PTHR32114:SF2">
    <property type="entry name" value="ABC TRANSPORTER ABCH.3"/>
    <property type="match status" value="1"/>
</dbReference>
<dbReference type="InterPro" id="IPR027417">
    <property type="entry name" value="P-loop_NTPase"/>
</dbReference>
<comment type="caution">
    <text evidence="2">The sequence shown here is derived from an EMBL/GenBank/DDBJ whole genome shotgun (WGS) entry which is preliminary data.</text>
</comment>
<reference evidence="2 3" key="1">
    <citation type="submission" date="2023-08" db="EMBL/GenBank/DDBJ databases">
        <title>Alcaligenaceae gen. nov., a novel taxon isolated from the sludge of Yixing Pesticide Factory.</title>
        <authorList>
            <person name="Ruan L."/>
        </authorList>
    </citation>
    <scope>NUCLEOTIDE SEQUENCE [LARGE SCALE GENOMIC DNA]</scope>
    <source>
        <strain evidence="2 3">LG-2</strain>
    </source>
</reference>
<evidence type="ECO:0000313" key="3">
    <source>
        <dbReference type="Proteomes" id="UP001232156"/>
    </source>
</evidence>
<protein>
    <submittedName>
        <fullName evidence="2">AAA family ATPase</fullName>
    </submittedName>
</protein>
<dbReference type="PANTHER" id="PTHR32114">
    <property type="entry name" value="ABC TRANSPORTER ABCH.3"/>
    <property type="match status" value="1"/>
</dbReference>
<dbReference type="EMBL" id="JAUZQE010000032">
    <property type="protein sequence ID" value="MDR4126689.1"/>
    <property type="molecule type" value="Genomic_DNA"/>
</dbReference>
<accession>A0ABU1D8B1</accession>
<dbReference type="SUPFAM" id="SSF52540">
    <property type="entry name" value="P-loop containing nucleoside triphosphate hydrolases"/>
    <property type="match status" value="1"/>
</dbReference>
<evidence type="ECO:0000313" key="2">
    <source>
        <dbReference type="EMBL" id="MDR4126689.1"/>
    </source>
</evidence>
<name>A0ABU1D8B1_9BURK</name>
<dbReference type="Proteomes" id="UP001232156">
    <property type="component" value="Unassembled WGS sequence"/>
</dbReference>
<dbReference type="InterPro" id="IPR038729">
    <property type="entry name" value="Rad50/SbcC_AAA"/>
</dbReference>